<comment type="subcellular location">
    <subcellularLocation>
        <location evidence="1">Host cytoplasm</location>
    </subcellularLocation>
</comment>
<sequence length="243" mass="27548">KVPLEVGLLKRVCAVPAGPNIIQMSEYILGRRYMFIFMELLESYTSLEDVIYKKTGPLSEEKAKHAFRQIVQAVLHCHSRGVFHNDIKPNNIMYQTTTGQIKLIDFGYGDLLKEKYYPHAPGTPAYWPPEWYLFRKYKAEPVTVWTLGITLFELLCGNRPFKEKMEILECKISYTNEISGGQARACYSLYLDKPRVCLGLPLPGSLLPNTSPDMPGACPDKSRQIAALALHKSEYVPICTLPT</sequence>
<evidence type="ECO:0000256" key="1">
    <source>
        <dbReference type="ARBA" id="ARBA00004192"/>
    </source>
</evidence>
<dbReference type="Proteomes" id="UP000886611">
    <property type="component" value="Unassembled WGS sequence"/>
</dbReference>
<evidence type="ECO:0000313" key="15">
    <source>
        <dbReference type="Proteomes" id="UP000886611"/>
    </source>
</evidence>
<evidence type="ECO:0000256" key="9">
    <source>
        <dbReference type="ARBA" id="ARBA00022840"/>
    </source>
</evidence>
<dbReference type="SMART" id="SM00220">
    <property type="entry name" value="S_TKc"/>
    <property type="match status" value="1"/>
</dbReference>
<reference evidence="14 15" key="1">
    <citation type="journal article" date="2021" name="Cell">
        <title>Tracing the genetic footprints of vertebrate landing in non-teleost ray-finned fishes.</title>
        <authorList>
            <person name="Bi X."/>
            <person name="Wang K."/>
            <person name="Yang L."/>
            <person name="Pan H."/>
            <person name="Jiang H."/>
            <person name="Wei Q."/>
            <person name="Fang M."/>
            <person name="Yu H."/>
            <person name="Zhu C."/>
            <person name="Cai Y."/>
            <person name="He Y."/>
            <person name="Gan X."/>
            <person name="Zeng H."/>
            <person name="Yu D."/>
            <person name="Zhu Y."/>
            <person name="Jiang H."/>
            <person name="Qiu Q."/>
            <person name="Yang H."/>
            <person name="Zhang Y.E."/>
            <person name="Wang W."/>
            <person name="Zhu M."/>
            <person name="He S."/>
            <person name="Zhang G."/>
        </authorList>
    </citation>
    <scope>NUCLEOTIDE SEQUENCE [LARGE SCALE GENOMIC DNA]</scope>
    <source>
        <strain evidence="14">Bchr_013</strain>
    </source>
</reference>
<protein>
    <recommendedName>
        <fullName evidence="4">Serine/threonine-protein kinase 1</fullName>
        <ecNumber evidence="3">2.7.11.1</ecNumber>
    </recommendedName>
</protein>
<evidence type="ECO:0000256" key="4">
    <source>
        <dbReference type="ARBA" id="ARBA00016885"/>
    </source>
</evidence>
<dbReference type="Pfam" id="PF00069">
    <property type="entry name" value="Pkinase"/>
    <property type="match status" value="1"/>
</dbReference>
<organism evidence="14 15">
    <name type="scientific">Polypterus senegalus</name>
    <name type="common">Senegal bichir</name>
    <dbReference type="NCBI Taxonomy" id="55291"/>
    <lineage>
        <taxon>Eukaryota</taxon>
        <taxon>Metazoa</taxon>
        <taxon>Chordata</taxon>
        <taxon>Craniata</taxon>
        <taxon>Vertebrata</taxon>
        <taxon>Euteleostomi</taxon>
        <taxon>Actinopterygii</taxon>
        <taxon>Polypteriformes</taxon>
        <taxon>Polypteridae</taxon>
        <taxon>Polypterus</taxon>
    </lineage>
</organism>
<evidence type="ECO:0000256" key="3">
    <source>
        <dbReference type="ARBA" id="ARBA00012513"/>
    </source>
</evidence>
<evidence type="ECO:0000256" key="6">
    <source>
        <dbReference type="ARBA" id="ARBA00022679"/>
    </source>
</evidence>
<dbReference type="AlphaFoldDB" id="A0A8X7XBZ3"/>
<evidence type="ECO:0000313" key="14">
    <source>
        <dbReference type="EMBL" id="KAG2466425.1"/>
    </source>
</evidence>
<dbReference type="PANTHER" id="PTHR22984:SF25">
    <property type="entry name" value="PROTEIN KINASE DOMAIN-CONTAINING PROTEIN"/>
    <property type="match status" value="1"/>
</dbReference>
<dbReference type="EC" id="2.7.11.1" evidence="3"/>
<dbReference type="InterPro" id="IPR000719">
    <property type="entry name" value="Prot_kinase_dom"/>
</dbReference>
<comment type="catalytic activity">
    <reaction evidence="12">
        <text>L-seryl-[protein] + ATP = O-phospho-L-seryl-[protein] + ADP + H(+)</text>
        <dbReference type="Rhea" id="RHEA:17989"/>
        <dbReference type="Rhea" id="RHEA-COMP:9863"/>
        <dbReference type="Rhea" id="RHEA-COMP:11604"/>
        <dbReference type="ChEBI" id="CHEBI:15378"/>
        <dbReference type="ChEBI" id="CHEBI:29999"/>
        <dbReference type="ChEBI" id="CHEBI:30616"/>
        <dbReference type="ChEBI" id="CHEBI:83421"/>
        <dbReference type="ChEBI" id="CHEBI:456216"/>
        <dbReference type="EC" id="2.7.11.1"/>
    </reaction>
</comment>
<dbReference type="PANTHER" id="PTHR22984">
    <property type="entry name" value="SERINE/THREONINE-PROTEIN KINASE PIM"/>
    <property type="match status" value="1"/>
</dbReference>
<evidence type="ECO:0000256" key="10">
    <source>
        <dbReference type="ARBA" id="ARBA00023200"/>
    </source>
</evidence>
<dbReference type="PROSITE" id="PS50011">
    <property type="entry name" value="PROTEIN_KINASE_DOM"/>
    <property type="match status" value="1"/>
</dbReference>
<evidence type="ECO:0000256" key="12">
    <source>
        <dbReference type="ARBA" id="ARBA00048679"/>
    </source>
</evidence>
<keyword evidence="6" id="KW-0808">Transferase</keyword>
<evidence type="ECO:0000256" key="5">
    <source>
        <dbReference type="ARBA" id="ARBA00022527"/>
    </source>
</evidence>
<keyword evidence="5" id="KW-0723">Serine/threonine-protein kinase</keyword>
<feature type="domain" description="Protein kinase" evidence="13">
    <location>
        <begin position="1"/>
        <end position="243"/>
    </location>
</feature>
<dbReference type="SUPFAM" id="SSF56112">
    <property type="entry name" value="Protein kinase-like (PK-like)"/>
    <property type="match status" value="1"/>
</dbReference>
<evidence type="ECO:0000256" key="11">
    <source>
        <dbReference type="ARBA" id="ARBA00047899"/>
    </source>
</evidence>
<keyword evidence="9" id="KW-0067">ATP-binding</keyword>
<evidence type="ECO:0000256" key="8">
    <source>
        <dbReference type="ARBA" id="ARBA00022777"/>
    </source>
</evidence>
<comment type="caution">
    <text evidence="14">The sequence shown here is derived from an EMBL/GenBank/DDBJ whole genome shotgun (WGS) entry which is preliminary data.</text>
</comment>
<dbReference type="GO" id="GO:0004674">
    <property type="term" value="F:protein serine/threonine kinase activity"/>
    <property type="evidence" value="ECO:0007669"/>
    <property type="project" value="UniProtKB-KW"/>
</dbReference>
<evidence type="ECO:0000256" key="7">
    <source>
        <dbReference type="ARBA" id="ARBA00022741"/>
    </source>
</evidence>
<name>A0A8X7XBZ3_POLSE</name>
<dbReference type="InterPro" id="IPR008271">
    <property type="entry name" value="Ser/Thr_kinase_AS"/>
</dbReference>
<accession>A0A8X7XBZ3</accession>
<keyword evidence="15" id="KW-1185">Reference proteome</keyword>
<dbReference type="EMBL" id="JAATIS010001241">
    <property type="protein sequence ID" value="KAG2466425.1"/>
    <property type="molecule type" value="Genomic_DNA"/>
</dbReference>
<keyword evidence="7" id="KW-0547">Nucleotide-binding</keyword>
<evidence type="ECO:0000259" key="13">
    <source>
        <dbReference type="PROSITE" id="PS50011"/>
    </source>
</evidence>
<feature type="non-terminal residue" evidence="14">
    <location>
        <position position="1"/>
    </location>
</feature>
<dbReference type="InterPro" id="IPR051138">
    <property type="entry name" value="PIM_Ser/Thr_kinase"/>
</dbReference>
<evidence type="ECO:0000256" key="2">
    <source>
        <dbReference type="ARBA" id="ARBA00005505"/>
    </source>
</evidence>
<dbReference type="Gene3D" id="1.10.510.10">
    <property type="entry name" value="Transferase(Phosphotransferase) domain 1"/>
    <property type="match status" value="1"/>
</dbReference>
<gene>
    <name evidence="14" type="primary">Pim2_2</name>
    <name evidence="14" type="ORF">GTO96_0020684</name>
</gene>
<keyword evidence="8 14" id="KW-0418">Kinase</keyword>
<comment type="catalytic activity">
    <reaction evidence="11">
        <text>L-threonyl-[protein] + ATP = O-phospho-L-threonyl-[protein] + ADP + H(+)</text>
        <dbReference type="Rhea" id="RHEA:46608"/>
        <dbReference type="Rhea" id="RHEA-COMP:11060"/>
        <dbReference type="Rhea" id="RHEA-COMP:11605"/>
        <dbReference type="ChEBI" id="CHEBI:15378"/>
        <dbReference type="ChEBI" id="CHEBI:30013"/>
        <dbReference type="ChEBI" id="CHEBI:30616"/>
        <dbReference type="ChEBI" id="CHEBI:61977"/>
        <dbReference type="ChEBI" id="CHEBI:456216"/>
        <dbReference type="EC" id="2.7.11.1"/>
    </reaction>
</comment>
<dbReference type="GO" id="GO:0005524">
    <property type="term" value="F:ATP binding"/>
    <property type="evidence" value="ECO:0007669"/>
    <property type="project" value="UniProtKB-KW"/>
</dbReference>
<dbReference type="PROSITE" id="PS00108">
    <property type="entry name" value="PROTEIN_KINASE_ST"/>
    <property type="match status" value="1"/>
</dbReference>
<dbReference type="InterPro" id="IPR011009">
    <property type="entry name" value="Kinase-like_dom_sf"/>
</dbReference>
<proteinExistence type="inferred from homology"/>
<feature type="non-terminal residue" evidence="14">
    <location>
        <position position="243"/>
    </location>
</feature>
<dbReference type="GO" id="GO:0005737">
    <property type="term" value="C:cytoplasm"/>
    <property type="evidence" value="ECO:0007669"/>
    <property type="project" value="TreeGrafter"/>
</dbReference>
<comment type="similarity">
    <text evidence="2">Belongs to the protein kinase superfamily. CAMK Ser/Thr protein kinase family. PIM subfamily.</text>
</comment>
<keyword evidence="10" id="KW-1035">Host cytoplasm</keyword>